<protein>
    <recommendedName>
        <fullName evidence="1">LA2681-like HEPN domain-containing protein</fullName>
    </recommendedName>
</protein>
<feature type="domain" description="LA2681-like HEPN" evidence="1">
    <location>
        <begin position="262"/>
        <end position="423"/>
    </location>
</feature>
<accession>A0A5E7U2I1</accession>
<sequence length="535" mass="62106">MDEIILGRKYEELKTLIDLLENRQYQSSKCRAQNYYTIGTGYAVLADVLQSSWDERVGLQVKFYKKSQYEEGFSELSDDLRSRVYTNLANALFSQGRLFEAVREYDRAMAIFNNPLAYFHKGRALLEVASSLYDKDHAVYFQKEAYPILKYVFECKKDLFDADHLESIEAATPYAQFVSHFDQHFASICEEFPHMSLVKGATGKSNKERLYKQWCLENTLFINDLNEITAEPAAAQDVMGLPNVRYSINPLVGVTESLWLSGGFSEIKHQYAHARFTYYEAIKSKYAHREISHYANNDLFLVSSLDYCIYRRDIEQIKVSFRLLYSCFDKLAVLLFKYLDPGSAARVYFSNVWYDNKKVKQNFLNSDNPYLLALYWLSREINDDEAEGHDHWMDSNAAKLADIRNKLEHGGFRVVIDDLYKITNAFDRELAEAKYAEILTRIDANNKILKGGVPKAEQKKIREEIKSDQSLIDGKNSLKGYPLIITDKELRDQTLRLMSKVRYAIMYTSLAIHFEEEKLDDSGIIIPFETPLYRN</sequence>
<dbReference type="EMBL" id="CABVJF010000010">
    <property type="protein sequence ID" value="VVQ05031.1"/>
    <property type="molecule type" value="Genomic_DNA"/>
</dbReference>
<gene>
    <name evidence="2" type="ORF">PS928_02959</name>
</gene>
<evidence type="ECO:0000313" key="2">
    <source>
        <dbReference type="EMBL" id="VVQ05031.1"/>
    </source>
</evidence>
<dbReference type="InterPro" id="IPR040826">
    <property type="entry name" value="HEPN_LA2681"/>
</dbReference>
<dbReference type="InterPro" id="IPR011990">
    <property type="entry name" value="TPR-like_helical_dom_sf"/>
</dbReference>
<dbReference type="Gene3D" id="1.25.40.10">
    <property type="entry name" value="Tetratricopeptide repeat domain"/>
    <property type="match status" value="1"/>
</dbReference>
<dbReference type="Proteomes" id="UP000381378">
    <property type="component" value="Unassembled WGS sequence"/>
</dbReference>
<dbReference type="SUPFAM" id="SSF48452">
    <property type="entry name" value="TPR-like"/>
    <property type="match status" value="1"/>
</dbReference>
<dbReference type="AlphaFoldDB" id="A0A5E7U2I1"/>
<proteinExistence type="predicted"/>
<name>A0A5E7U2I1_PSEFL</name>
<evidence type="ECO:0000259" key="1">
    <source>
        <dbReference type="Pfam" id="PF18733"/>
    </source>
</evidence>
<dbReference type="Pfam" id="PF18733">
    <property type="entry name" value="HEPN_LA2681"/>
    <property type="match status" value="1"/>
</dbReference>
<organism evidence="2 3">
    <name type="scientific">Pseudomonas fluorescens</name>
    <dbReference type="NCBI Taxonomy" id="294"/>
    <lineage>
        <taxon>Bacteria</taxon>
        <taxon>Pseudomonadati</taxon>
        <taxon>Pseudomonadota</taxon>
        <taxon>Gammaproteobacteria</taxon>
        <taxon>Pseudomonadales</taxon>
        <taxon>Pseudomonadaceae</taxon>
        <taxon>Pseudomonas</taxon>
    </lineage>
</organism>
<evidence type="ECO:0000313" key="3">
    <source>
        <dbReference type="Proteomes" id="UP000381378"/>
    </source>
</evidence>
<reference evidence="2 3" key="1">
    <citation type="submission" date="2019-09" db="EMBL/GenBank/DDBJ databases">
        <authorList>
            <person name="Chandra G."/>
            <person name="Truman W A."/>
        </authorList>
    </citation>
    <scope>NUCLEOTIDE SEQUENCE [LARGE SCALE GENOMIC DNA]</scope>
    <source>
        <strain evidence="2">PS928</strain>
    </source>
</reference>